<reference evidence="2" key="1">
    <citation type="journal article" date="2014" name="Int. J. Syst. Evol. Microbiol.">
        <title>Complete genome sequence of Corynebacterium casei LMG S-19264T (=DSM 44701T), isolated from a smear-ripened cheese.</title>
        <authorList>
            <consortium name="US DOE Joint Genome Institute (JGI-PGF)"/>
            <person name="Walter F."/>
            <person name="Albersmeier A."/>
            <person name="Kalinowski J."/>
            <person name="Ruckert C."/>
        </authorList>
    </citation>
    <scope>NUCLEOTIDE SEQUENCE</scope>
    <source>
        <strain evidence="2">JCM 5069</strain>
    </source>
</reference>
<organism evidence="2 3">
    <name type="scientific">Streptomyces sulfonofaciens</name>
    <dbReference type="NCBI Taxonomy" id="68272"/>
    <lineage>
        <taxon>Bacteria</taxon>
        <taxon>Bacillati</taxon>
        <taxon>Actinomycetota</taxon>
        <taxon>Actinomycetes</taxon>
        <taxon>Kitasatosporales</taxon>
        <taxon>Streptomycetaceae</taxon>
        <taxon>Streptomyces</taxon>
    </lineage>
</organism>
<dbReference type="Proteomes" id="UP000603708">
    <property type="component" value="Unassembled WGS sequence"/>
</dbReference>
<protein>
    <submittedName>
        <fullName evidence="2">Uncharacterized protein</fullName>
    </submittedName>
</protein>
<keyword evidence="3" id="KW-1185">Reference proteome</keyword>
<name>A0A919KWD7_9ACTN</name>
<comment type="caution">
    <text evidence="2">The sequence shown here is derived from an EMBL/GenBank/DDBJ whole genome shotgun (WGS) entry which is preliminary data.</text>
</comment>
<evidence type="ECO:0000256" key="1">
    <source>
        <dbReference type="SAM" id="MobiDB-lite"/>
    </source>
</evidence>
<dbReference type="AlphaFoldDB" id="A0A919KWD7"/>
<proteinExistence type="predicted"/>
<feature type="region of interest" description="Disordered" evidence="1">
    <location>
        <begin position="49"/>
        <end position="72"/>
    </location>
</feature>
<dbReference type="EMBL" id="BNCD01000004">
    <property type="protein sequence ID" value="GHH75835.1"/>
    <property type="molecule type" value="Genomic_DNA"/>
</dbReference>
<evidence type="ECO:0000313" key="2">
    <source>
        <dbReference type="EMBL" id="GHH75835.1"/>
    </source>
</evidence>
<sequence length="105" mass="11522">MVVSRMRSVASLARALSGIGTPAMFSVMAGAFLGSSCLPFSVLGCGRSKGPSRYRTANKPSKTAMARRPPADARQAPVRVVVVKRCRYWVGERPRWRAKARRRLS</sequence>
<evidence type="ECO:0000313" key="3">
    <source>
        <dbReference type="Proteomes" id="UP000603708"/>
    </source>
</evidence>
<gene>
    <name evidence="2" type="ORF">GCM10018793_20340</name>
</gene>
<accession>A0A919KWD7</accession>
<reference evidence="2" key="2">
    <citation type="submission" date="2020-09" db="EMBL/GenBank/DDBJ databases">
        <authorList>
            <person name="Sun Q."/>
            <person name="Ohkuma M."/>
        </authorList>
    </citation>
    <scope>NUCLEOTIDE SEQUENCE</scope>
    <source>
        <strain evidence="2">JCM 5069</strain>
    </source>
</reference>